<protein>
    <submittedName>
        <fullName evidence="2">HNH endonuclease</fullName>
    </submittedName>
</protein>
<dbReference type="EMBL" id="DVJO01000181">
    <property type="protein sequence ID" value="HIS83613.1"/>
    <property type="molecule type" value="Genomic_DNA"/>
</dbReference>
<keyword evidence="2" id="KW-0255">Endonuclease</keyword>
<dbReference type="InterPro" id="IPR003615">
    <property type="entry name" value="HNH_nuc"/>
</dbReference>
<sequence>MLSSQSLNELVRKAENIHNLSEYAKFLTKNQDYFHSKFKMYIYYVNRIAQNEPDKPISEVHKIQRSGTSKLMARVLNSQADYLAELLKKEVFSDADKEKILNCSQYLKSVSGIPKAAVLKEELLKTLGSLESDKRWEIYTNVKHNIQNIYTYHIALQYNPDKSEGLSEQGYIVKNMLSYSQNKLTKVYTNIETDKRFNNMLICRDCSPKYSAFRYIANSPEGAGRVKQYADDISYAIAENKLIGNNSYLYEFMGAVNSVTKGKIKLSRNNIISEAQDKVFKEMKSDYIFEDYEGIPCACCGVETLTHKQKLNLFKEINRCENLHELNNLSNLYSKHLTAKGALIQKRFNRLLQTNPEIKEEDVMLSLQYLSKQDIKHEMQNIKKEIFEFSKKRKYNNFDKELLNDFIYKIDNKYSRMKPSELFRYDEYDELVSDTLNRMTSPYKKTLIKISKRNIKELYLKDALVSPPPLVVEKTGSQAKAMIQNIFKLSVLTVDHINPKSNGGKDDYANKVGYCKDCNNAKSGMVFPAWVALRPEININLPRHLKKIAEIIKKERIKDMQSYPETAARTSMRLARGKLNIPEKYDTIG</sequence>
<keyword evidence="2" id="KW-0540">Nuclease</keyword>
<reference evidence="2" key="2">
    <citation type="journal article" date="2021" name="PeerJ">
        <title>Extensive microbial diversity within the chicken gut microbiome revealed by metagenomics and culture.</title>
        <authorList>
            <person name="Gilroy R."/>
            <person name="Ravi A."/>
            <person name="Getino M."/>
            <person name="Pursley I."/>
            <person name="Horton D.L."/>
            <person name="Alikhan N.F."/>
            <person name="Baker D."/>
            <person name="Gharbi K."/>
            <person name="Hall N."/>
            <person name="Watson M."/>
            <person name="Adriaenssens E.M."/>
            <person name="Foster-Nyarko E."/>
            <person name="Jarju S."/>
            <person name="Secka A."/>
            <person name="Antonio M."/>
            <person name="Oren A."/>
            <person name="Chaudhuri R.R."/>
            <person name="La Ragione R."/>
            <person name="Hildebrand F."/>
            <person name="Pallen M.J."/>
        </authorList>
    </citation>
    <scope>NUCLEOTIDE SEQUENCE</scope>
    <source>
        <strain evidence="2">CHK152-2994</strain>
    </source>
</reference>
<dbReference type="Gene3D" id="1.10.30.50">
    <property type="match status" value="1"/>
</dbReference>
<dbReference type="Pfam" id="PF01844">
    <property type="entry name" value="HNH"/>
    <property type="match status" value="1"/>
</dbReference>
<organism evidence="2 3">
    <name type="scientific">Candidatus Scatenecus faecavium</name>
    <dbReference type="NCBI Taxonomy" id="2840915"/>
    <lineage>
        <taxon>Bacteria</taxon>
        <taxon>Candidatus Scatenecus</taxon>
    </lineage>
</organism>
<feature type="domain" description="HNH" evidence="1">
    <location>
        <begin position="491"/>
        <end position="523"/>
    </location>
</feature>
<dbReference type="GO" id="GO:0003676">
    <property type="term" value="F:nucleic acid binding"/>
    <property type="evidence" value="ECO:0007669"/>
    <property type="project" value="InterPro"/>
</dbReference>
<name>A0A9D1FX84_9BACT</name>
<evidence type="ECO:0000313" key="3">
    <source>
        <dbReference type="Proteomes" id="UP000824139"/>
    </source>
</evidence>
<dbReference type="CDD" id="cd00085">
    <property type="entry name" value="HNHc"/>
    <property type="match status" value="1"/>
</dbReference>
<gene>
    <name evidence="2" type="ORF">IAD41_08435</name>
</gene>
<dbReference type="InterPro" id="IPR002711">
    <property type="entry name" value="HNH"/>
</dbReference>
<proteinExistence type="predicted"/>
<dbReference type="Proteomes" id="UP000824139">
    <property type="component" value="Unassembled WGS sequence"/>
</dbReference>
<keyword evidence="2" id="KW-0378">Hydrolase</keyword>
<accession>A0A9D1FX84</accession>
<comment type="caution">
    <text evidence="2">The sequence shown here is derived from an EMBL/GenBank/DDBJ whole genome shotgun (WGS) entry which is preliminary data.</text>
</comment>
<evidence type="ECO:0000259" key="1">
    <source>
        <dbReference type="Pfam" id="PF01844"/>
    </source>
</evidence>
<dbReference type="GO" id="GO:0008270">
    <property type="term" value="F:zinc ion binding"/>
    <property type="evidence" value="ECO:0007669"/>
    <property type="project" value="InterPro"/>
</dbReference>
<dbReference type="AlphaFoldDB" id="A0A9D1FX84"/>
<reference evidence="2" key="1">
    <citation type="submission" date="2020-10" db="EMBL/GenBank/DDBJ databases">
        <authorList>
            <person name="Gilroy R."/>
        </authorList>
    </citation>
    <scope>NUCLEOTIDE SEQUENCE</scope>
    <source>
        <strain evidence="2">CHK152-2994</strain>
    </source>
</reference>
<dbReference type="GO" id="GO:0004519">
    <property type="term" value="F:endonuclease activity"/>
    <property type="evidence" value="ECO:0007669"/>
    <property type="project" value="UniProtKB-KW"/>
</dbReference>
<evidence type="ECO:0000313" key="2">
    <source>
        <dbReference type="EMBL" id="HIS83613.1"/>
    </source>
</evidence>